<gene>
    <name evidence="2" type="ORF">SAMN06264849_101196</name>
</gene>
<evidence type="ECO:0000313" key="2">
    <source>
        <dbReference type="EMBL" id="SMO35235.1"/>
    </source>
</evidence>
<evidence type="ECO:0000313" key="3">
    <source>
        <dbReference type="Proteomes" id="UP000315636"/>
    </source>
</evidence>
<reference evidence="2 3" key="1">
    <citation type="submission" date="2017-05" db="EMBL/GenBank/DDBJ databases">
        <authorList>
            <person name="Varghese N."/>
            <person name="Submissions S."/>
        </authorList>
    </citation>
    <scope>NUCLEOTIDE SEQUENCE [LARGE SCALE GENOMIC DNA]</scope>
    <source>
        <strain evidence="2 3">DSM 45474</strain>
    </source>
</reference>
<proteinExistence type="predicted"/>
<protein>
    <submittedName>
        <fullName evidence="2">Lysophospholipase L1</fullName>
    </submittedName>
</protein>
<accession>A0A521AKA6</accession>
<name>A0A521AKA6_9BACL</name>
<dbReference type="InterPro" id="IPR036514">
    <property type="entry name" value="SGNH_hydro_sf"/>
</dbReference>
<dbReference type="Pfam" id="PF13472">
    <property type="entry name" value="Lipase_GDSL_2"/>
    <property type="match status" value="1"/>
</dbReference>
<dbReference type="Gene3D" id="3.40.50.1110">
    <property type="entry name" value="SGNH hydrolase"/>
    <property type="match status" value="1"/>
</dbReference>
<organism evidence="2 3">
    <name type="scientific">Melghirimyces algeriensis</name>
    <dbReference type="NCBI Taxonomy" id="910412"/>
    <lineage>
        <taxon>Bacteria</taxon>
        <taxon>Bacillati</taxon>
        <taxon>Bacillota</taxon>
        <taxon>Bacilli</taxon>
        <taxon>Bacillales</taxon>
        <taxon>Thermoactinomycetaceae</taxon>
        <taxon>Melghirimyces</taxon>
    </lineage>
</organism>
<dbReference type="EMBL" id="FXTI01000001">
    <property type="protein sequence ID" value="SMO35235.1"/>
    <property type="molecule type" value="Genomic_DNA"/>
</dbReference>
<dbReference type="InterPro" id="IPR013830">
    <property type="entry name" value="SGNH_hydro"/>
</dbReference>
<evidence type="ECO:0000259" key="1">
    <source>
        <dbReference type="Pfam" id="PF13472"/>
    </source>
</evidence>
<keyword evidence="3" id="KW-1185">Reference proteome</keyword>
<dbReference type="AlphaFoldDB" id="A0A521AKA6"/>
<dbReference type="SUPFAM" id="SSF52266">
    <property type="entry name" value="SGNH hydrolase"/>
    <property type="match status" value="1"/>
</dbReference>
<feature type="domain" description="SGNH hydrolase-type esterase" evidence="1">
    <location>
        <begin position="10"/>
        <end position="209"/>
    </location>
</feature>
<sequence>MTSTKFLYTALGDSITKGYSAPGKRGYVYMLATVLDQRIPCFRVYNAGQKGLTSGQLLLLLGFSPCLRFMVQRAGLLTLWIGGNDLLYTYLRNKMLCRNPAIYEPMLISYQKNINGILSLIRSRQSRPPFVCNLYNPFPHSALAWKLISALNHSLQDACNRWHAPLIDIYSVFQGRQPELIHGYRNGKLSDIRLVGSKPIHPNLQGHQVITGALLNAIYGS</sequence>
<dbReference type="RefSeq" id="WP_185955956.1">
    <property type="nucleotide sequence ID" value="NZ_FXTI01000001.1"/>
</dbReference>
<dbReference type="Proteomes" id="UP000315636">
    <property type="component" value="Unassembled WGS sequence"/>
</dbReference>